<gene>
    <name evidence="2" type="ORF">CLV85_1180</name>
</gene>
<accession>A0A2M9D8D9</accession>
<proteinExistence type="predicted"/>
<dbReference type="RefSeq" id="WP_205030337.1">
    <property type="nucleotide sequence ID" value="NZ_BMZU01000001.1"/>
</dbReference>
<name>A0A2M9D8D9_9MICO</name>
<evidence type="ECO:0000313" key="3">
    <source>
        <dbReference type="Proteomes" id="UP000231742"/>
    </source>
</evidence>
<dbReference type="Pfam" id="PF06259">
    <property type="entry name" value="Abhydrolase_8"/>
    <property type="match status" value="1"/>
</dbReference>
<sequence>MPSIEFHSIVTSDAPAPFVGPVVDTTGSLGTATFSARTLTSLASIPADNIPEFFAARPGAIEQILASQPPAQEVALWWGDLATDSQAALEIASPQLLGNLEGVPYTIRDVSNRTVLEETIVDLTAVVNSDAGRAVQQSARQQLNMLSSISESLAFDRAAPERTLITLDVTGQGKAAIVLGDLSEADYVSFLVPGMFFTIEGQMSYWADAAYTLYCEQQQWLDHFDSQSVFTRNETVATVAWIGYDTPNLTNVGAIDNANQGRDTLADAILGLQALREADQPYISVVAHSYGTTAAMMALSEYDFEIDALAMVGSPGSPARSVDDLHVRGGNVFVGEAAWDPIPNSSYFGADPGTDAFGAKSLGVGGAFDVVMKQPLAGSVGHNDYFTPGTESMRNFALLCIGRSDLVIPEDAPTVQRAVASVDNTQS</sequence>
<dbReference type="AlphaFoldDB" id="A0A2M9D8D9"/>
<feature type="domain" description="DUF1023" evidence="1">
    <location>
        <begin position="168"/>
        <end position="349"/>
    </location>
</feature>
<protein>
    <submittedName>
        <fullName evidence="2">Alpha/beta hydrolase family protein</fullName>
    </submittedName>
</protein>
<evidence type="ECO:0000259" key="1">
    <source>
        <dbReference type="Pfam" id="PF06259"/>
    </source>
</evidence>
<comment type="caution">
    <text evidence="2">The sequence shown here is derived from an EMBL/GenBank/DDBJ whole genome shotgun (WGS) entry which is preliminary data.</text>
</comment>
<dbReference type="InterPro" id="IPR029058">
    <property type="entry name" value="AB_hydrolase_fold"/>
</dbReference>
<dbReference type="EMBL" id="PGFH01000001">
    <property type="protein sequence ID" value="PJJ81994.1"/>
    <property type="molecule type" value="Genomic_DNA"/>
</dbReference>
<evidence type="ECO:0000313" key="2">
    <source>
        <dbReference type="EMBL" id="PJJ81994.1"/>
    </source>
</evidence>
<dbReference type="Gene3D" id="3.40.50.1820">
    <property type="entry name" value="alpha/beta hydrolase"/>
    <property type="match status" value="1"/>
</dbReference>
<dbReference type="SUPFAM" id="SSF53474">
    <property type="entry name" value="alpha/beta-Hydrolases"/>
    <property type="match status" value="1"/>
</dbReference>
<dbReference type="InterPro" id="IPR010427">
    <property type="entry name" value="DUF1023"/>
</dbReference>
<dbReference type="Proteomes" id="UP000231742">
    <property type="component" value="Unassembled WGS sequence"/>
</dbReference>
<keyword evidence="3" id="KW-1185">Reference proteome</keyword>
<dbReference type="GO" id="GO:0016787">
    <property type="term" value="F:hydrolase activity"/>
    <property type="evidence" value="ECO:0007669"/>
    <property type="project" value="UniProtKB-KW"/>
</dbReference>
<organism evidence="2 3">
    <name type="scientific">Salinibacterium amurskyense</name>
    <dbReference type="NCBI Taxonomy" id="205941"/>
    <lineage>
        <taxon>Bacteria</taxon>
        <taxon>Bacillati</taxon>
        <taxon>Actinomycetota</taxon>
        <taxon>Actinomycetes</taxon>
        <taxon>Micrococcales</taxon>
        <taxon>Microbacteriaceae</taxon>
        <taxon>Salinibacterium</taxon>
    </lineage>
</organism>
<keyword evidence="2" id="KW-0378">Hydrolase</keyword>
<reference evidence="2 3" key="1">
    <citation type="submission" date="2017-11" db="EMBL/GenBank/DDBJ databases">
        <title>Genomic Encyclopedia of Archaeal and Bacterial Type Strains, Phase II (KMG-II): From Individual Species to Whole Genera.</title>
        <authorList>
            <person name="Goeker M."/>
        </authorList>
    </citation>
    <scope>NUCLEOTIDE SEQUENCE [LARGE SCALE GENOMIC DNA]</scope>
    <source>
        <strain evidence="2 3">DSM 16400</strain>
    </source>
</reference>